<reference evidence="2" key="1">
    <citation type="submission" date="2021-06" db="EMBL/GenBank/DDBJ databases">
        <authorList>
            <person name="Hodson N. C."/>
            <person name="Mongue J. A."/>
            <person name="Jaron S. K."/>
        </authorList>
    </citation>
    <scope>NUCLEOTIDE SEQUENCE</scope>
</reference>
<name>A0A8J2P8E9_9HEXA</name>
<evidence type="ECO:0000313" key="2">
    <source>
        <dbReference type="EMBL" id="CAG7818666.1"/>
    </source>
</evidence>
<proteinExistence type="predicted"/>
<protein>
    <submittedName>
        <fullName evidence="2">Uncharacterized protein</fullName>
    </submittedName>
</protein>
<evidence type="ECO:0000313" key="3">
    <source>
        <dbReference type="Proteomes" id="UP000708208"/>
    </source>
</evidence>
<gene>
    <name evidence="2" type="ORF">AFUS01_LOCUS29153</name>
</gene>
<comment type="caution">
    <text evidence="2">The sequence shown here is derived from an EMBL/GenBank/DDBJ whole genome shotgun (WGS) entry which is preliminary data.</text>
</comment>
<dbReference type="Proteomes" id="UP000708208">
    <property type="component" value="Unassembled WGS sequence"/>
</dbReference>
<keyword evidence="3" id="KW-1185">Reference proteome</keyword>
<organism evidence="2 3">
    <name type="scientific">Allacma fusca</name>
    <dbReference type="NCBI Taxonomy" id="39272"/>
    <lineage>
        <taxon>Eukaryota</taxon>
        <taxon>Metazoa</taxon>
        <taxon>Ecdysozoa</taxon>
        <taxon>Arthropoda</taxon>
        <taxon>Hexapoda</taxon>
        <taxon>Collembola</taxon>
        <taxon>Symphypleona</taxon>
        <taxon>Sminthuridae</taxon>
        <taxon>Allacma</taxon>
    </lineage>
</organism>
<dbReference type="EMBL" id="CAJVCH010427128">
    <property type="protein sequence ID" value="CAG7818666.1"/>
    <property type="molecule type" value="Genomic_DNA"/>
</dbReference>
<evidence type="ECO:0000256" key="1">
    <source>
        <dbReference type="SAM" id="MobiDB-lite"/>
    </source>
</evidence>
<accession>A0A8J2P8E9</accession>
<dbReference type="AlphaFoldDB" id="A0A8J2P8E9"/>
<feature type="compositionally biased region" description="Basic residues" evidence="1">
    <location>
        <begin position="28"/>
        <end position="37"/>
    </location>
</feature>
<feature type="region of interest" description="Disordered" evidence="1">
    <location>
        <begin position="17"/>
        <end position="38"/>
    </location>
</feature>
<sequence>MEAFDTEEVIISLEERKARRQSGNCRRSAARKQRKNRNIAPELKLQNTDKKFEKQKQNLMARTELGTRRIFTKVATEHFHPRRQCKLLQTATTSRLANEKPSPSESSSTTSFTVHFAWSVHTFDIIQEASTIIEKDSVAYKDMMLIRTQEQSKRFEIKRTAKKNDFFARY</sequence>